<comment type="caution">
    <text evidence="1">The sequence shown here is derived from an EMBL/GenBank/DDBJ whole genome shotgun (WGS) entry which is preliminary data.</text>
</comment>
<name>A0A0E2AWG5_BACFG</name>
<proteinExistence type="predicted"/>
<dbReference type="HOGENOM" id="CLU_3180135_0_0_10"/>
<organism evidence="1 2">
    <name type="scientific">Bacteroides fragilis CL07T12C05</name>
    <dbReference type="NCBI Taxonomy" id="997883"/>
    <lineage>
        <taxon>Bacteria</taxon>
        <taxon>Pseudomonadati</taxon>
        <taxon>Bacteroidota</taxon>
        <taxon>Bacteroidia</taxon>
        <taxon>Bacteroidales</taxon>
        <taxon>Bacteroidaceae</taxon>
        <taxon>Bacteroides</taxon>
    </lineage>
</organism>
<accession>A0A0E2AWG5</accession>
<gene>
    <name evidence="1" type="ORF">HMPREF1056_00070</name>
</gene>
<evidence type="ECO:0000313" key="2">
    <source>
        <dbReference type="Proteomes" id="UP000003879"/>
    </source>
</evidence>
<dbReference type="Proteomes" id="UP000003879">
    <property type="component" value="Unassembled WGS sequence"/>
</dbReference>
<dbReference type="PATRIC" id="fig|997883.3.peg.71"/>
<dbReference type="AlphaFoldDB" id="A0A0E2AWG5"/>
<evidence type="ECO:0000313" key="1">
    <source>
        <dbReference type="EMBL" id="EIZ00791.1"/>
    </source>
</evidence>
<reference evidence="1 2" key="1">
    <citation type="submission" date="2012-02" db="EMBL/GenBank/DDBJ databases">
        <title>The Genome Sequence of Bacteroides fragilis CL07T12C05.</title>
        <authorList>
            <consortium name="The Broad Institute Genome Sequencing Platform"/>
            <person name="Earl A."/>
            <person name="Ward D."/>
            <person name="Feldgarden M."/>
            <person name="Gevers D."/>
            <person name="Zitomersky N.L."/>
            <person name="Coyne M.J."/>
            <person name="Comstock L.E."/>
            <person name="Young S.K."/>
            <person name="Zeng Q."/>
            <person name="Gargeya S."/>
            <person name="Fitzgerald M."/>
            <person name="Haas B."/>
            <person name="Abouelleil A."/>
            <person name="Alvarado L."/>
            <person name="Arachchi H.M."/>
            <person name="Berlin A."/>
            <person name="Chapman S.B."/>
            <person name="Gearin G."/>
            <person name="Goldberg J."/>
            <person name="Griggs A."/>
            <person name="Gujja S."/>
            <person name="Hansen M."/>
            <person name="Heiman D."/>
            <person name="Howarth C."/>
            <person name="Larimer J."/>
            <person name="Lui A."/>
            <person name="MacDonald P.J.P."/>
            <person name="McCowen C."/>
            <person name="Montmayeur A."/>
            <person name="Murphy C."/>
            <person name="Neiman D."/>
            <person name="Pearson M."/>
            <person name="Priest M."/>
            <person name="Roberts A."/>
            <person name="Saif S."/>
            <person name="Shea T."/>
            <person name="Sisk P."/>
            <person name="Stolte C."/>
            <person name="Sykes S."/>
            <person name="Wortman J."/>
            <person name="Nusbaum C."/>
            <person name="Birren B."/>
        </authorList>
    </citation>
    <scope>NUCLEOTIDE SEQUENCE [LARGE SCALE GENOMIC DNA]</scope>
    <source>
        <strain evidence="1 2">CL07T12C05</strain>
    </source>
</reference>
<sequence length="48" mass="5517">MSKLYLLLCICMKRKENGFHEHFLRNIGKGGTSSDFIAITFSGLNYDF</sequence>
<protein>
    <submittedName>
        <fullName evidence="1">Uncharacterized protein</fullName>
    </submittedName>
</protein>
<dbReference type="EMBL" id="AGXN01000001">
    <property type="protein sequence ID" value="EIZ00791.1"/>
    <property type="molecule type" value="Genomic_DNA"/>
</dbReference>